<name>A0A7V6P7Z9_9HYPH</name>
<gene>
    <name evidence="2" type="ORF">GXX48_00580</name>
</gene>
<accession>A0A7V6P7Z9</accession>
<organism evidence="2 3">
    <name type="scientific">Brucella intermedia</name>
    <dbReference type="NCBI Taxonomy" id="94625"/>
    <lineage>
        <taxon>Bacteria</taxon>
        <taxon>Pseudomonadati</taxon>
        <taxon>Pseudomonadota</taxon>
        <taxon>Alphaproteobacteria</taxon>
        <taxon>Hyphomicrobiales</taxon>
        <taxon>Brucellaceae</taxon>
        <taxon>Brucella/Ochrobactrum group</taxon>
        <taxon>Brucella</taxon>
    </lineage>
</organism>
<dbReference type="EMBL" id="DUMN01000019">
    <property type="protein sequence ID" value="HHV66132.1"/>
    <property type="molecule type" value="Genomic_DNA"/>
</dbReference>
<dbReference type="InterPro" id="IPR009959">
    <property type="entry name" value="Cyclase_SnoaL-like"/>
</dbReference>
<keyword evidence="1" id="KW-0472">Membrane</keyword>
<dbReference type="PANTHER" id="PTHR38436:SF1">
    <property type="entry name" value="ESTER CYCLASE"/>
    <property type="match status" value="1"/>
</dbReference>
<reference evidence="2 3" key="1">
    <citation type="journal article" date="2020" name="Biotechnol. Biofuels">
        <title>New insights from the biogas microbiome by comprehensive genome-resolved metagenomics of nearly 1600 species originating from multiple anaerobic digesters.</title>
        <authorList>
            <person name="Campanaro S."/>
            <person name="Treu L."/>
            <person name="Rodriguez-R L.M."/>
            <person name="Kovalovszki A."/>
            <person name="Ziels R.M."/>
            <person name="Maus I."/>
            <person name="Zhu X."/>
            <person name="Kougias P.G."/>
            <person name="Basile A."/>
            <person name="Luo G."/>
            <person name="Schluter A."/>
            <person name="Konstantinidis K.T."/>
            <person name="Angelidaki I."/>
        </authorList>
    </citation>
    <scope>NUCLEOTIDE SEQUENCE [LARGE SCALE GENOMIC DNA]</scope>
    <source>
        <strain evidence="2">AS04akNAM_66</strain>
    </source>
</reference>
<proteinExistence type="predicted"/>
<dbReference type="Proteomes" id="UP000551563">
    <property type="component" value="Unassembled WGS sequence"/>
</dbReference>
<dbReference type="GO" id="GO:0030638">
    <property type="term" value="P:polyketide metabolic process"/>
    <property type="evidence" value="ECO:0007669"/>
    <property type="project" value="InterPro"/>
</dbReference>
<dbReference type="Gene3D" id="3.10.450.50">
    <property type="match status" value="1"/>
</dbReference>
<dbReference type="InterPro" id="IPR032710">
    <property type="entry name" value="NTF2-like_dom_sf"/>
</dbReference>
<protein>
    <submittedName>
        <fullName evidence="2">Ester cyclase</fullName>
    </submittedName>
</protein>
<evidence type="ECO:0000313" key="3">
    <source>
        <dbReference type="Proteomes" id="UP000551563"/>
    </source>
</evidence>
<feature type="transmembrane region" description="Helical" evidence="1">
    <location>
        <begin position="156"/>
        <end position="178"/>
    </location>
</feature>
<dbReference type="PANTHER" id="PTHR38436">
    <property type="entry name" value="POLYKETIDE CYCLASE SNOAL-LIKE DOMAIN"/>
    <property type="match status" value="1"/>
</dbReference>
<keyword evidence="1" id="KW-1133">Transmembrane helix</keyword>
<dbReference type="AlphaFoldDB" id="A0A7V6P7Z9"/>
<dbReference type="SUPFAM" id="SSF54427">
    <property type="entry name" value="NTF2-like"/>
    <property type="match status" value="1"/>
</dbReference>
<sequence length="179" mass="20206">MTTPQSTPQENIKVVQEAFAAFRRRDVDACVEFLTSDFIINIAGMPYQKRGARAWRTNAETMFSAFPDVEIHVEDIFGVDDKVAVRARFTGTHTGEFLGQQPTGRRIDYHSNELYRFVDGKIAEEWICSDTLTLMTQIGAMSQGKLISMWLAGFRVWFALGLGLAIGMLSMLLLRFILS</sequence>
<evidence type="ECO:0000313" key="2">
    <source>
        <dbReference type="EMBL" id="HHV66132.1"/>
    </source>
</evidence>
<evidence type="ECO:0000256" key="1">
    <source>
        <dbReference type="SAM" id="Phobius"/>
    </source>
</evidence>
<dbReference type="Pfam" id="PF07366">
    <property type="entry name" value="SnoaL"/>
    <property type="match status" value="1"/>
</dbReference>
<comment type="caution">
    <text evidence="2">The sequence shown here is derived from an EMBL/GenBank/DDBJ whole genome shotgun (WGS) entry which is preliminary data.</text>
</comment>
<keyword evidence="1" id="KW-0812">Transmembrane</keyword>